<gene>
    <name evidence="1" type="ORF">P8A22_04630</name>
</gene>
<dbReference type="Proteomes" id="UP001229952">
    <property type="component" value="Chromosome"/>
</dbReference>
<sequence length="66" mass="7131">MAMAHKLHACAIVVRRGDLVLVRGQWLAVTGSRLDLIATGGMVVVLSFDSGRPLRLPIFMSLAVSR</sequence>
<evidence type="ECO:0000313" key="1">
    <source>
        <dbReference type="EMBL" id="WLQ39376.1"/>
    </source>
</evidence>
<accession>A0ABY9I141</accession>
<reference evidence="1 2" key="1">
    <citation type="submission" date="2023-03" db="EMBL/GenBank/DDBJ databases">
        <title>Isolation and description of six Streptomyces strains from soil environments, able to metabolize different microbial glucans.</title>
        <authorList>
            <person name="Widen T."/>
            <person name="Larsbrink J."/>
        </authorList>
    </citation>
    <scope>NUCLEOTIDE SEQUENCE [LARGE SCALE GENOMIC DNA]</scope>
    <source>
        <strain evidence="1 2">Mut2</strain>
    </source>
</reference>
<proteinExistence type="predicted"/>
<protein>
    <submittedName>
        <fullName evidence="1">Uncharacterized protein</fullName>
    </submittedName>
</protein>
<organism evidence="1 2">
    <name type="scientific">Streptomyces laculatispora</name>
    <dbReference type="NCBI Taxonomy" id="887464"/>
    <lineage>
        <taxon>Bacteria</taxon>
        <taxon>Bacillati</taxon>
        <taxon>Actinomycetota</taxon>
        <taxon>Actinomycetes</taxon>
        <taxon>Kitasatosporales</taxon>
        <taxon>Streptomycetaceae</taxon>
        <taxon>Streptomyces</taxon>
    </lineage>
</organism>
<dbReference type="EMBL" id="CP120992">
    <property type="protein sequence ID" value="WLQ39376.1"/>
    <property type="molecule type" value="Genomic_DNA"/>
</dbReference>
<evidence type="ECO:0000313" key="2">
    <source>
        <dbReference type="Proteomes" id="UP001229952"/>
    </source>
</evidence>
<name>A0ABY9I141_9ACTN</name>
<keyword evidence="2" id="KW-1185">Reference proteome</keyword>
<dbReference type="RefSeq" id="WP_306085991.1">
    <property type="nucleotide sequence ID" value="NZ_CP120992.1"/>
</dbReference>